<dbReference type="EMBL" id="JAULJE010000020">
    <property type="protein sequence ID" value="KAK1331424.1"/>
    <property type="molecule type" value="Genomic_DNA"/>
</dbReference>
<keyword evidence="2" id="KW-1003">Cell membrane</keyword>
<keyword evidence="4" id="KW-1133">Transmembrane helix</keyword>
<keyword evidence="3" id="KW-0812">Transmembrane</keyword>
<protein>
    <recommendedName>
        <fullName evidence="6">Connexin cysteine-rich domain-containing protein</fullName>
    </recommendedName>
</protein>
<keyword evidence="8" id="KW-1185">Reference proteome</keyword>
<evidence type="ECO:0000259" key="6">
    <source>
        <dbReference type="SMART" id="SM01089"/>
    </source>
</evidence>
<dbReference type="Pfam" id="PF00029">
    <property type="entry name" value="Connexin"/>
    <property type="match status" value="1"/>
</dbReference>
<dbReference type="Gene3D" id="1.20.1440.80">
    <property type="entry name" value="Gap junction channel protein cysteine-rich domain"/>
    <property type="match status" value="1"/>
</dbReference>
<dbReference type="InterPro" id="IPR038359">
    <property type="entry name" value="Connexin_N_sf"/>
</dbReference>
<dbReference type="PANTHER" id="PTHR11984">
    <property type="entry name" value="CONNEXIN"/>
    <property type="match status" value="1"/>
</dbReference>
<dbReference type="SMART" id="SM01089">
    <property type="entry name" value="Connexin_CCC"/>
    <property type="match status" value="1"/>
</dbReference>
<evidence type="ECO:0000313" key="7">
    <source>
        <dbReference type="EMBL" id="KAK1331424.1"/>
    </source>
</evidence>
<dbReference type="InterPro" id="IPR019570">
    <property type="entry name" value="Connexin_CCC"/>
</dbReference>
<dbReference type="Proteomes" id="UP001177744">
    <property type="component" value="Unassembled WGS sequence"/>
</dbReference>
<comment type="subcellular location">
    <subcellularLocation>
        <location evidence="1">Cell membrane</location>
        <topology evidence="1">Multi-pass membrane protein</topology>
    </subcellularLocation>
</comment>
<evidence type="ECO:0000256" key="2">
    <source>
        <dbReference type="ARBA" id="ARBA00022475"/>
    </source>
</evidence>
<keyword evidence="5" id="KW-0472">Membrane</keyword>
<reference evidence="7" key="1">
    <citation type="submission" date="2023-06" db="EMBL/GenBank/DDBJ databases">
        <title>Reference genome for the Northern bat (Eptesicus nilssonii), a most northern bat species.</title>
        <authorList>
            <person name="Laine V.N."/>
            <person name="Pulliainen A.T."/>
            <person name="Lilley T.M."/>
        </authorList>
    </citation>
    <scope>NUCLEOTIDE SEQUENCE</scope>
    <source>
        <strain evidence="7">BLF_Eptnil</strain>
        <tissue evidence="7">Kidney</tissue>
    </source>
</reference>
<accession>A0AA40LGX3</accession>
<comment type="caution">
    <text evidence="7">The sequence shown here is derived from an EMBL/GenBank/DDBJ whole genome shotgun (WGS) entry which is preliminary data.</text>
</comment>
<feature type="domain" description="Connexin cysteine-rich" evidence="6">
    <location>
        <begin position="192"/>
        <end position="250"/>
    </location>
</feature>
<gene>
    <name evidence="7" type="ORF">QTO34_009378</name>
</gene>
<organism evidence="7 8">
    <name type="scientific">Cnephaeus nilssonii</name>
    <name type="common">Northern bat</name>
    <name type="synonym">Eptesicus nilssonii</name>
    <dbReference type="NCBI Taxonomy" id="3371016"/>
    <lineage>
        <taxon>Eukaryota</taxon>
        <taxon>Metazoa</taxon>
        <taxon>Chordata</taxon>
        <taxon>Craniata</taxon>
        <taxon>Vertebrata</taxon>
        <taxon>Euteleostomi</taxon>
        <taxon>Mammalia</taxon>
        <taxon>Eutheria</taxon>
        <taxon>Laurasiatheria</taxon>
        <taxon>Chiroptera</taxon>
        <taxon>Yangochiroptera</taxon>
        <taxon>Vespertilionidae</taxon>
        <taxon>Cnephaeus</taxon>
    </lineage>
</organism>
<dbReference type="AlphaFoldDB" id="A0AA40LGX3"/>
<dbReference type="PANTHER" id="PTHR11984:SF50">
    <property type="entry name" value="GAP JUNCTION DELTA-2 PROTEIN-LIKE"/>
    <property type="match status" value="1"/>
</dbReference>
<evidence type="ECO:0000256" key="5">
    <source>
        <dbReference type="ARBA" id="ARBA00023136"/>
    </source>
</evidence>
<proteinExistence type="predicted"/>
<name>A0AA40LGX3_CNENI</name>
<evidence type="ECO:0000256" key="4">
    <source>
        <dbReference type="ARBA" id="ARBA00022989"/>
    </source>
</evidence>
<evidence type="ECO:0000313" key="8">
    <source>
        <dbReference type="Proteomes" id="UP001177744"/>
    </source>
</evidence>
<dbReference type="InterPro" id="IPR013092">
    <property type="entry name" value="Connexin_N"/>
</dbReference>
<dbReference type="GO" id="GO:0007267">
    <property type="term" value="P:cell-cell signaling"/>
    <property type="evidence" value="ECO:0007669"/>
    <property type="project" value="TreeGrafter"/>
</dbReference>
<dbReference type="InterPro" id="IPR000500">
    <property type="entry name" value="Connexin"/>
</dbReference>
<sequence length="252" mass="28246">MLMAPKSIFQKRAWSFLGGLLAQVQNPATVVGKVQLTVPLVFRILLVTLVGDAVYGAERSKFTCNTLPAWLHKCVLRTLLPGLPRLPLPLLLCSWPCTLSSLFYVLHQIAREERVAVEREYLLGRLRKLASRGAPQRPSLRCLGSSHFLKGQLLVGERILPKGPGAVDRKPSLRSLRGLALYIAHVVLRAFMELAFLVGQYYLFGFDVPYLFHHHSYPCPTSTNCFVSRATEKMVFLDFMFGVGVSCFLLKT</sequence>
<dbReference type="GO" id="GO:0005243">
    <property type="term" value="F:gap junction channel activity"/>
    <property type="evidence" value="ECO:0007669"/>
    <property type="project" value="TreeGrafter"/>
</dbReference>
<dbReference type="PRINTS" id="PR00206">
    <property type="entry name" value="CONNEXIN"/>
</dbReference>
<dbReference type="GO" id="GO:0005922">
    <property type="term" value="C:connexin complex"/>
    <property type="evidence" value="ECO:0007669"/>
    <property type="project" value="InterPro"/>
</dbReference>
<evidence type="ECO:0000256" key="1">
    <source>
        <dbReference type="ARBA" id="ARBA00004651"/>
    </source>
</evidence>
<evidence type="ECO:0000256" key="3">
    <source>
        <dbReference type="ARBA" id="ARBA00022692"/>
    </source>
</evidence>